<reference evidence="1 2" key="1">
    <citation type="submission" date="2020-08" db="EMBL/GenBank/DDBJ databases">
        <authorList>
            <person name="Hejnol A."/>
        </authorList>
    </citation>
    <scope>NUCLEOTIDE SEQUENCE [LARGE SCALE GENOMIC DNA]</scope>
</reference>
<evidence type="ECO:0000313" key="1">
    <source>
        <dbReference type="EMBL" id="CAD5119724.1"/>
    </source>
</evidence>
<name>A0A7I8VUS1_9ANNE</name>
<dbReference type="AlphaFoldDB" id="A0A7I8VUS1"/>
<comment type="caution">
    <text evidence="1">The sequence shown here is derived from an EMBL/GenBank/DDBJ whole genome shotgun (WGS) entry which is preliminary data.</text>
</comment>
<keyword evidence="2" id="KW-1185">Reference proteome</keyword>
<proteinExistence type="predicted"/>
<gene>
    <name evidence="1" type="ORF">DGYR_LOCUS7918</name>
</gene>
<sequence length="445" mass="51034">MRRISRKIQLRHERERICSLMHRLYWLHEEDISTSLFVLNKMRESYLFDRVSELLVFSHKYRTHGMEIVAVESDLSCLPPKRNFNKLLLTVRKVERLFEALTMELPCGNNGVDGSISSAVGGTILMLALATSTLWCDSRAKMIRRLIHYLCGRGAAIRYERETIGDKNLAACVETLQYVDYLTLVDDHFVLGDAHISPILKGDLRNKIRYVDTVLASWTERRKGMANKEMLEAYYSARDICIRENIITSKANFPDIVEKVSDNSKTPECIKGLRHLLRKMTTPPNITKLENDEKFFQLIMHTHDALYTWHDNRSMLDIIERVRSNIYACLKGLSIDALLIDKELSKAKLEQLERELYKHLNYLTLKQVQRERRHYPADSTTLPTAESESSIYTIAPSGPLNSTKPCNKYVDESSIISSGSLYATAQSITSSDLRVQSSCDDETAV</sequence>
<dbReference type="OrthoDB" id="10520517at2759"/>
<dbReference type="EMBL" id="CAJFCJ010000011">
    <property type="protein sequence ID" value="CAD5119724.1"/>
    <property type="molecule type" value="Genomic_DNA"/>
</dbReference>
<evidence type="ECO:0000313" key="2">
    <source>
        <dbReference type="Proteomes" id="UP000549394"/>
    </source>
</evidence>
<protein>
    <submittedName>
        <fullName evidence="1">DgyrCDS8319</fullName>
    </submittedName>
</protein>
<organism evidence="1 2">
    <name type="scientific">Dimorphilus gyrociliatus</name>
    <dbReference type="NCBI Taxonomy" id="2664684"/>
    <lineage>
        <taxon>Eukaryota</taxon>
        <taxon>Metazoa</taxon>
        <taxon>Spiralia</taxon>
        <taxon>Lophotrochozoa</taxon>
        <taxon>Annelida</taxon>
        <taxon>Polychaeta</taxon>
        <taxon>Polychaeta incertae sedis</taxon>
        <taxon>Dinophilidae</taxon>
        <taxon>Dimorphilus</taxon>
    </lineage>
</organism>
<dbReference type="Proteomes" id="UP000549394">
    <property type="component" value="Unassembled WGS sequence"/>
</dbReference>
<accession>A0A7I8VUS1</accession>